<name>A0AAD8ZP63_9TELE</name>
<dbReference type="AlphaFoldDB" id="A0AAD8ZP63"/>
<evidence type="ECO:0000313" key="2">
    <source>
        <dbReference type="EMBL" id="KAK1800990.1"/>
    </source>
</evidence>
<evidence type="ECO:0000313" key="3">
    <source>
        <dbReference type="Proteomes" id="UP001239994"/>
    </source>
</evidence>
<evidence type="ECO:0000256" key="1">
    <source>
        <dbReference type="SAM" id="MobiDB-lite"/>
    </source>
</evidence>
<sequence length="379" mass="41696">MSPPSARHDGVYRERSPAVSPQSSPARTGDVLEAGKTGKCEDLVDVDKGQTVEAGRLGQSVSKMAGLVGCSQYAVVITYKKWSKEGRRTLAQIVEEAHAGFDGKVSEHTARLPRCVWGCVANQPKRLRGVREYENWTMEQQERVALGLGVLLGIPWVLASCWEYLGSWRPAGNTLSLGILLAIPWVLASCWEYLGSWHPAGNTLGLGVLLGIPWQGLWECHRLRRREAWRGGVYVVGNLAGSAEPGQARTLRELRLGPERRREASQAYRACWRSERRRCTVVALSQRSREAETAFLGVYKQLIEAPAIIPTPIAQSSIITKYNCEPDVLNATPCAAACGRPRARGRVGSSRDDTLGKELAGTTVACVERKHEKTLISRE</sequence>
<dbReference type="EMBL" id="JAROKS010000009">
    <property type="protein sequence ID" value="KAK1800990.1"/>
    <property type="molecule type" value="Genomic_DNA"/>
</dbReference>
<dbReference type="Proteomes" id="UP001239994">
    <property type="component" value="Unassembled WGS sequence"/>
</dbReference>
<feature type="compositionally biased region" description="Basic and acidic residues" evidence="1">
    <location>
        <begin position="1"/>
        <end position="16"/>
    </location>
</feature>
<comment type="caution">
    <text evidence="2">The sequence shown here is derived from an EMBL/GenBank/DDBJ whole genome shotgun (WGS) entry which is preliminary data.</text>
</comment>
<organism evidence="2 3">
    <name type="scientific">Electrophorus voltai</name>
    <dbReference type="NCBI Taxonomy" id="2609070"/>
    <lineage>
        <taxon>Eukaryota</taxon>
        <taxon>Metazoa</taxon>
        <taxon>Chordata</taxon>
        <taxon>Craniata</taxon>
        <taxon>Vertebrata</taxon>
        <taxon>Euteleostomi</taxon>
        <taxon>Actinopterygii</taxon>
        <taxon>Neopterygii</taxon>
        <taxon>Teleostei</taxon>
        <taxon>Ostariophysi</taxon>
        <taxon>Gymnotiformes</taxon>
        <taxon>Gymnotoidei</taxon>
        <taxon>Gymnotidae</taxon>
        <taxon>Electrophorus</taxon>
    </lineage>
</organism>
<gene>
    <name evidence="2" type="ORF">P4O66_004735</name>
</gene>
<accession>A0AAD8ZP63</accession>
<keyword evidence="3" id="KW-1185">Reference proteome</keyword>
<protein>
    <submittedName>
        <fullName evidence="2">Uncharacterized protein</fullName>
    </submittedName>
</protein>
<proteinExistence type="predicted"/>
<reference evidence="2" key="1">
    <citation type="submission" date="2023-03" db="EMBL/GenBank/DDBJ databases">
        <title>Electrophorus voltai genome.</title>
        <authorList>
            <person name="Bian C."/>
        </authorList>
    </citation>
    <scope>NUCLEOTIDE SEQUENCE</scope>
    <source>
        <strain evidence="2">CB-2022</strain>
        <tissue evidence="2">Muscle</tissue>
    </source>
</reference>
<feature type="region of interest" description="Disordered" evidence="1">
    <location>
        <begin position="1"/>
        <end position="34"/>
    </location>
</feature>